<reference evidence="2 3" key="1">
    <citation type="submission" date="2019-03" db="EMBL/GenBank/DDBJ databases">
        <title>Genomic Encyclopedia of Archaeal and Bacterial Type Strains, Phase II (KMG-II): from individual species to whole genera.</title>
        <authorList>
            <person name="Goeker M."/>
        </authorList>
    </citation>
    <scope>NUCLEOTIDE SEQUENCE [LARGE SCALE GENOMIC DNA]</scope>
    <source>
        <strain evidence="2 3">DSM 19035</strain>
    </source>
</reference>
<dbReference type="RefSeq" id="WP_133575518.1">
    <property type="nucleotide sequence ID" value="NZ_SNYC01000004.1"/>
</dbReference>
<evidence type="ECO:0000313" key="2">
    <source>
        <dbReference type="EMBL" id="TDQ09434.1"/>
    </source>
</evidence>
<keyword evidence="1" id="KW-0732">Signal</keyword>
<protein>
    <submittedName>
        <fullName evidence="2">Uncharacterized protein</fullName>
    </submittedName>
</protein>
<organism evidence="2 3">
    <name type="scientific">Pedobacter metabolipauper</name>
    <dbReference type="NCBI Taxonomy" id="425513"/>
    <lineage>
        <taxon>Bacteria</taxon>
        <taxon>Pseudomonadati</taxon>
        <taxon>Bacteroidota</taxon>
        <taxon>Sphingobacteriia</taxon>
        <taxon>Sphingobacteriales</taxon>
        <taxon>Sphingobacteriaceae</taxon>
        <taxon>Pedobacter</taxon>
    </lineage>
</organism>
<dbReference type="Proteomes" id="UP000295620">
    <property type="component" value="Unassembled WGS sequence"/>
</dbReference>
<accession>A0A4R6SXP4</accession>
<gene>
    <name evidence="2" type="ORF">ATK78_1588</name>
</gene>
<sequence>MKKFYFLLLLLSVSMGSFAQNAGDSTKKEGPELNLKGNGLNINMEEFSKKALQKTGEFSNYLQIITAVNTTRERAAKSIDMACGLFSTEESRVEVSNTKTTVKNKYKIRDYLTRLQFKTGQYDKIVIEYADINYASDFKKGTDGNYYAIVTFVQKFMGFVDGTVVYGDITKRNLTIVVKAYEKVVDGQAQQGWDVFLADMGVVETKKLK</sequence>
<comment type="caution">
    <text evidence="2">The sequence shown here is derived from an EMBL/GenBank/DDBJ whole genome shotgun (WGS) entry which is preliminary data.</text>
</comment>
<keyword evidence="3" id="KW-1185">Reference proteome</keyword>
<feature type="signal peptide" evidence="1">
    <location>
        <begin position="1"/>
        <end position="19"/>
    </location>
</feature>
<evidence type="ECO:0000256" key="1">
    <source>
        <dbReference type="SAM" id="SignalP"/>
    </source>
</evidence>
<proteinExistence type="predicted"/>
<feature type="chain" id="PRO_5020525869" evidence="1">
    <location>
        <begin position="20"/>
        <end position="209"/>
    </location>
</feature>
<name>A0A4R6SXP4_9SPHI</name>
<evidence type="ECO:0000313" key="3">
    <source>
        <dbReference type="Proteomes" id="UP000295620"/>
    </source>
</evidence>
<dbReference type="EMBL" id="SNYC01000004">
    <property type="protein sequence ID" value="TDQ09434.1"/>
    <property type="molecule type" value="Genomic_DNA"/>
</dbReference>
<dbReference type="OrthoDB" id="953811at2"/>
<dbReference type="AlphaFoldDB" id="A0A4R6SXP4"/>